<dbReference type="InterPro" id="IPR036005">
    <property type="entry name" value="Creatinase/aminopeptidase-like"/>
</dbReference>
<dbReference type="PANTHER" id="PTHR43330">
    <property type="entry name" value="METHIONINE AMINOPEPTIDASE"/>
    <property type="match status" value="1"/>
</dbReference>
<feature type="domain" description="Peptidase M24" evidence="8">
    <location>
        <begin position="11"/>
        <end position="241"/>
    </location>
</feature>
<accession>A0A1G1X7P2</accession>
<dbReference type="InterPro" id="IPR002467">
    <property type="entry name" value="Pept_M24A_MAP1"/>
</dbReference>
<dbReference type="GO" id="GO:0006508">
    <property type="term" value="P:proteolysis"/>
    <property type="evidence" value="ECO:0007669"/>
    <property type="project" value="UniProtKB-KW"/>
</dbReference>
<feature type="binding site" evidence="6">
    <location>
        <position position="203"/>
    </location>
    <ligand>
        <name>a divalent metal cation</name>
        <dbReference type="ChEBI" id="CHEBI:60240"/>
        <label>2</label>
        <note>catalytic</note>
    </ligand>
</feature>
<feature type="binding site" evidence="6">
    <location>
        <position position="170"/>
    </location>
    <ligand>
        <name>a divalent metal cation</name>
        <dbReference type="ChEBI" id="CHEBI:60240"/>
        <label>2</label>
        <note>catalytic</note>
    </ligand>
</feature>
<dbReference type="Gene3D" id="3.90.230.10">
    <property type="entry name" value="Creatinase/methionine aminopeptidase superfamily"/>
    <property type="match status" value="1"/>
</dbReference>
<keyword evidence="4 6" id="KW-0479">Metal-binding</keyword>
<keyword evidence="2 6" id="KW-0031">Aminopeptidase</keyword>
<comment type="similarity">
    <text evidence="6">Belongs to the peptidase M24A family. Methionine aminopeptidase type 1 subfamily.</text>
</comment>
<dbReference type="SUPFAM" id="SSF55920">
    <property type="entry name" value="Creatinase/aminopeptidase"/>
    <property type="match status" value="1"/>
</dbReference>
<evidence type="ECO:0000256" key="4">
    <source>
        <dbReference type="ARBA" id="ARBA00022723"/>
    </source>
</evidence>
<dbReference type="CDD" id="cd01086">
    <property type="entry name" value="MetAP1"/>
    <property type="match status" value="1"/>
</dbReference>
<comment type="caution">
    <text evidence="9">The sequence shown here is derived from an EMBL/GenBank/DDBJ whole genome shotgun (WGS) entry which is preliminary data.</text>
</comment>
<evidence type="ECO:0000256" key="6">
    <source>
        <dbReference type="HAMAP-Rule" id="MF_01974"/>
    </source>
</evidence>
<organism evidence="9 10">
    <name type="scientific">Candidatus Andersenbacteria bacterium RIFCSPHIGHO2_12_FULL_45_11b</name>
    <dbReference type="NCBI Taxonomy" id="1797282"/>
    <lineage>
        <taxon>Bacteria</taxon>
        <taxon>Candidatus Anderseniibacteriota</taxon>
    </lineage>
</organism>
<feature type="binding site" evidence="6">
    <location>
        <position position="234"/>
    </location>
    <ligand>
        <name>a divalent metal cation</name>
        <dbReference type="ChEBI" id="CHEBI:60240"/>
        <label>2</label>
        <note>catalytic</note>
    </ligand>
</feature>
<feature type="binding site" evidence="6">
    <location>
        <position position="96"/>
    </location>
    <ligand>
        <name>a divalent metal cation</name>
        <dbReference type="ChEBI" id="CHEBI:60240"/>
        <label>1</label>
    </ligand>
</feature>
<dbReference type="GO" id="GO:0005829">
    <property type="term" value="C:cytosol"/>
    <property type="evidence" value="ECO:0007669"/>
    <property type="project" value="TreeGrafter"/>
</dbReference>
<dbReference type="GO" id="GO:0004239">
    <property type="term" value="F:initiator methionyl aminopeptidase activity"/>
    <property type="evidence" value="ECO:0007669"/>
    <property type="project" value="UniProtKB-UniRule"/>
</dbReference>
<feature type="binding site" evidence="6">
    <location>
        <position position="79"/>
    </location>
    <ligand>
        <name>substrate</name>
    </ligand>
</feature>
<proteinExistence type="inferred from homology"/>
<dbReference type="EMBL" id="MHHS01000040">
    <property type="protein sequence ID" value="OGY36005.1"/>
    <property type="molecule type" value="Genomic_DNA"/>
</dbReference>
<dbReference type="NCBIfam" id="TIGR00500">
    <property type="entry name" value="met_pdase_I"/>
    <property type="match status" value="1"/>
</dbReference>
<comment type="catalytic activity">
    <reaction evidence="6 7">
        <text>Release of N-terminal amino acids, preferentially methionine, from peptides and arylamides.</text>
        <dbReference type="EC" id="3.4.11.18"/>
    </reaction>
</comment>
<comment type="function">
    <text evidence="1 6">Removes the N-terminal methionine from nascent proteins. The N-terminal methionine is often cleaved when the second residue in the primary sequence is small and uncharged (Met-Ala-, Cys, Gly, Pro, Ser, Thr, or Val). Requires deformylation of the N(alpha)-formylated initiator methionine before it can be hydrolyzed.</text>
</comment>
<feature type="binding site" evidence="6">
    <location>
        <position position="234"/>
    </location>
    <ligand>
        <name>a divalent metal cation</name>
        <dbReference type="ChEBI" id="CHEBI:60240"/>
        <label>1</label>
    </ligand>
</feature>
<evidence type="ECO:0000313" key="9">
    <source>
        <dbReference type="EMBL" id="OGY36005.1"/>
    </source>
</evidence>
<keyword evidence="5 6" id="KW-0378">Hydrolase</keyword>
<name>A0A1G1X7P2_9BACT</name>
<evidence type="ECO:0000259" key="8">
    <source>
        <dbReference type="Pfam" id="PF00557"/>
    </source>
</evidence>
<dbReference type="InterPro" id="IPR001714">
    <property type="entry name" value="Pept_M24_MAP"/>
</dbReference>
<dbReference type="EC" id="3.4.11.18" evidence="6 7"/>
<evidence type="ECO:0000256" key="7">
    <source>
        <dbReference type="RuleBase" id="RU003653"/>
    </source>
</evidence>
<sequence>MITKKSPKDIEKLARAGALLATILDGLVKRAIVGATGKDLDAYALHEMELAGAKPAFLGYGQPPFPGSICVSVNAEVVHGLPRDIPFITGDIVGIDAGLWLDGVVVDSARTVGIGTISKENEHLMSVTKRALEIGIQQAQVGNTTGDIGHAIQEYVESEELEVVRALVGHGVGYDLHEEPQVPNFGKAGSGTRLVEGIVIAIEPMVTFVSPEIMTASDGWSIVALSGKPSAHEEHTIAITKNGPRILTVAA</sequence>
<dbReference type="InterPro" id="IPR000994">
    <property type="entry name" value="Pept_M24"/>
</dbReference>
<reference evidence="9 10" key="1">
    <citation type="journal article" date="2016" name="Nat. Commun.">
        <title>Thousands of microbial genomes shed light on interconnected biogeochemical processes in an aquifer system.</title>
        <authorList>
            <person name="Anantharaman K."/>
            <person name="Brown C.T."/>
            <person name="Hug L.A."/>
            <person name="Sharon I."/>
            <person name="Castelle C.J."/>
            <person name="Probst A.J."/>
            <person name="Thomas B.C."/>
            <person name="Singh A."/>
            <person name="Wilkins M.J."/>
            <person name="Karaoz U."/>
            <person name="Brodie E.L."/>
            <person name="Williams K.H."/>
            <person name="Hubbard S.S."/>
            <person name="Banfield J.F."/>
        </authorList>
    </citation>
    <scope>NUCLEOTIDE SEQUENCE [LARGE SCALE GENOMIC DNA]</scope>
</reference>
<evidence type="ECO:0000256" key="1">
    <source>
        <dbReference type="ARBA" id="ARBA00002521"/>
    </source>
</evidence>
<evidence type="ECO:0000256" key="5">
    <source>
        <dbReference type="ARBA" id="ARBA00022801"/>
    </source>
</evidence>
<evidence type="ECO:0000313" key="10">
    <source>
        <dbReference type="Proteomes" id="UP000177941"/>
    </source>
</evidence>
<feature type="binding site" evidence="6">
    <location>
        <position position="107"/>
    </location>
    <ligand>
        <name>a divalent metal cation</name>
        <dbReference type="ChEBI" id="CHEBI:60240"/>
        <label>1</label>
    </ligand>
</feature>
<evidence type="ECO:0000256" key="3">
    <source>
        <dbReference type="ARBA" id="ARBA00022670"/>
    </source>
</evidence>
<dbReference type="HAMAP" id="MF_01974">
    <property type="entry name" value="MetAP_1"/>
    <property type="match status" value="1"/>
</dbReference>
<feature type="binding site" evidence="6">
    <location>
        <position position="177"/>
    </location>
    <ligand>
        <name>substrate</name>
    </ligand>
</feature>
<comment type="subunit">
    <text evidence="6">Monomer.</text>
</comment>
<dbReference type="GO" id="GO:0046872">
    <property type="term" value="F:metal ion binding"/>
    <property type="evidence" value="ECO:0007669"/>
    <property type="project" value="UniProtKB-UniRule"/>
</dbReference>
<comment type="cofactor">
    <cofactor evidence="6">
        <name>Co(2+)</name>
        <dbReference type="ChEBI" id="CHEBI:48828"/>
    </cofactor>
    <cofactor evidence="6">
        <name>Zn(2+)</name>
        <dbReference type="ChEBI" id="CHEBI:29105"/>
    </cofactor>
    <cofactor evidence="6">
        <name>Mn(2+)</name>
        <dbReference type="ChEBI" id="CHEBI:29035"/>
    </cofactor>
    <cofactor evidence="6">
        <name>Fe(2+)</name>
        <dbReference type="ChEBI" id="CHEBI:29033"/>
    </cofactor>
    <text evidence="6">Binds 2 divalent metal cations per subunit. Has a high-affinity and a low affinity metal-binding site. The true nature of the physiological cofactor is under debate. The enzyme is active with cobalt, zinc, manganese or divalent iron ions. Most likely, methionine aminopeptidases function as mononuclear Fe(2+)-metalloproteases under physiological conditions, and the catalytically relevant metal-binding site has been assigned to the histidine-containing high-affinity site.</text>
</comment>
<dbReference type="AlphaFoldDB" id="A0A1G1X7P2"/>
<dbReference type="PANTHER" id="PTHR43330:SF27">
    <property type="entry name" value="METHIONINE AMINOPEPTIDASE"/>
    <property type="match status" value="1"/>
</dbReference>
<gene>
    <name evidence="6" type="primary">map</name>
    <name evidence="9" type="ORF">A3E36_04265</name>
</gene>
<dbReference type="GO" id="GO:0070006">
    <property type="term" value="F:metalloaminopeptidase activity"/>
    <property type="evidence" value="ECO:0007669"/>
    <property type="project" value="UniProtKB-UniRule"/>
</dbReference>
<keyword evidence="3 6" id="KW-0645">Protease</keyword>
<dbReference type="Pfam" id="PF00557">
    <property type="entry name" value="Peptidase_M24"/>
    <property type="match status" value="1"/>
</dbReference>
<dbReference type="Proteomes" id="UP000177941">
    <property type="component" value="Unassembled WGS sequence"/>
</dbReference>
<dbReference type="PRINTS" id="PR00599">
    <property type="entry name" value="MAPEPTIDASE"/>
</dbReference>
<protein>
    <recommendedName>
        <fullName evidence="6 7">Methionine aminopeptidase</fullName>
        <shortName evidence="6">MAP</shortName>
        <shortName evidence="6">MetAP</shortName>
        <ecNumber evidence="6 7">3.4.11.18</ecNumber>
    </recommendedName>
    <alternativeName>
        <fullName evidence="6">Peptidase M</fullName>
    </alternativeName>
</protein>
<feature type="binding site" evidence="6">
    <location>
        <position position="107"/>
    </location>
    <ligand>
        <name>a divalent metal cation</name>
        <dbReference type="ChEBI" id="CHEBI:60240"/>
        <label>2</label>
        <note>catalytic</note>
    </ligand>
</feature>
<evidence type="ECO:0000256" key="2">
    <source>
        <dbReference type="ARBA" id="ARBA00022438"/>
    </source>
</evidence>